<dbReference type="InterPro" id="IPR001611">
    <property type="entry name" value="Leu-rich_rpt"/>
</dbReference>
<dbReference type="PANTHER" id="PTHR36766">
    <property type="entry name" value="PLANT BROAD-SPECTRUM MILDEW RESISTANCE PROTEIN RPW8"/>
    <property type="match status" value="1"/>
</dbReference>
<dbReference type="Gene3D" id="3.40.50.300">
    <property type="entry name" value="P-loop containing nucleotide triphosphate hydrolases"/>
    <property type="match status" value="1"/>
</dbReference>
<dbReference type="Pfam" id="PF18052">
    <property type="entry name" value="Rx_N"/>
    <property type="match status" value="1"/>
</dbReference>
<evidence type="ECO:0000259" key="7">
    <source>
        <dbReference type="Pfam" id="PF18052"/>
    </source>
</evidence>
<dbReference type="InterPro" id="IPR041118">
    <property type="entry name" value="Rx_N"/>
</dbReference>
<dbReference type="InterPro" id="IPR032675">
    <property type="entry name" value="LRR_dom_sf"/>
</dbReference>
<keyword evidence="2" id="KW-0677">Repeat</keyword>
<sequence>MAEAIPFGLAQKIIERLSSVAFEEIGSIWGVKGEFENLKNTFSTIQAVLQDAEQKQDTNNQVRDWLMKLRDVAYDADDVLSDFSTEDLRRRVMCGDKMAKKVRIFFSSSNQLAFRFKMAHKIKAIREKLDAIANDKNNLQLVERPLQTRVVARERDQTHSFIRDEEVIGREDDKKTIIDMLLKIDEEDQNVSFISIEGIGGLGKTTLAQYVFNDEKVKTYFDLRMWVCVSDDFDVKAIAKNIIKCTTDKNVENLDTMEQVQNKLRECLNQKKYLLLLDDVWNEDVEKWCNLKRFLMDGSKGSKVVITTRSKKLTSLQTLKLYGKFKELPEGIQKLVTLKHLEIDCWESLTHMPYGIGQLTSLQKLPLFVVSKDLAASSSKHCGGLAELNKLNNLRGELCIKNLAWVTDATSEAKAANLKEKRHLRSLELSWDSEDNNDTYVSDDENLLEGLQPYHTLKKLKVEGYRGVSFPSWLPSVTSLVKLKISDSMCQHLPPLCQLPSLQSLDISNYPNLTSLPEGIGNLTSLPSLLISNYPNLTSLPEGIGNLTSFQRLRIHKCPNLTSLPEGIGNLTSLQSLDISVLLPSSLHCPNLRRIGNLTSLQSLDISDCPNLTSLPEGIGNLTSLQRLRIHKCPNLTSLPEGIGNLTSLLGLEISDCPNLTSLPEGIGNLTSLQRLPIHKCPNLTSLPEGIGNLTSLPSLLISNYPNLTSLPEGIGNLTSLQILDISDCPNLTSLLEGIGNLTSLLRLRIYECPNLTSLPEGIGNLTSLQSLDISDCPNLTSLPEGIGNLTSLLRLRIYECPNLTSLPEGIGNLTFTSEP</sequence>
<evidence type="ECO:0000313" key="10">
    <source>
        <dbReference type="EMBL" id="SPC81708.1"/>
    </source>
</evidence>
<evidence type="ECO:0000256" key="2">
    <source>
        <dbReference type="ARBA" id="ARBA00022737"/>
    </source>
</evidence>
<dbReference type="SUPFAM" id="SSF52540">
    <property type="entry name" value="P-loop containing nucleoside triphosphate hydrolases"/>
    <property type="match status" value="1"/>
</dbReference>
<dbReference type="Gene3D" id="1.20.5.4130">
    <property type="match status" value="1"/>
</dbReference>
<keyword evidence="5" id="KW-0067">ATP-binding</keyword>
<dbReference type="GO" id="GO:0043531">
    <property type="term" value="F:ADP binding"/>
    <property type="evidence" value="ECO:0007669"/>
    <property type="project" value="InterPro"/>
</dbReference>
<feature type="domain" description="Disease resistance N-terminal" evidence="7">
    <location>
        <begin position="12"/>
        <end position="99"/>
    </location>
</feature>
<organism evidence="10">
    <name type="scientific">Fagus sylvatica</name>
    <name type="common">Beechnut</name>
    <dbReference type="NCBI Taxonomy" id="28930"/>
    <lineage>
        <taxon>Eukaryota</taxon>
        <taxon>Viridiplantae</taxon>
        <taxon>Streptophyta</taxon>
        <taxon>Embryophyta</taxon>
        <taxon>Tracheophyta</taxon>
        <taxon>Spermatophyta</taxon>
        <taxon>Magnoliopsida</taxon>
        <taxon>eudicotyledons</taxon>
        <taxon>Gunneridae</taxon>
        <taxon>Pentapetalae</taxon>
        <taxon>rosids</taxon>
        <taxon>fabids</taxon>
        <taxon>Fagales</taxon>
        <taxon>Fagaceae</taxon>
        <taxon>Fagus</taxon>
    </lineage>
</organism>
<evidence type="ECO:0000259" key="6">
    <source>
        <dbReference type="Pfam" id="PF00931"/>
    </source>
</evidence>
<dbReference type="Pfam" id="PF23598">
    <property type="entry name" value="LRR_14"/>
    <property type="match status" value="1"/>
</dbReference>
<dbReference type="Pfam" id="PF25019">
    <property type="entry name" value="LRR_R13L1-DRL21"/>
    <property type="match status" value="1"/>
</dbReference>
<dbReference type="Pfam" id="PF00560">
    <property type="entry name" value="LRR_1"/>
    <property type="match status" value="1"/>
</dbReference>
<dbReference type="InterPro" id="IPR055414">
    <property type="entry name" value="LRR_R13L4/SHOC2-like"/>
</dbReference>
<keyword evidence="1" id="KW-0433">Leucine-rich repeat</keyword>
<name>A0A2N9F3K0_FAGSY</name>
<keyword evidence="3" id="KW-0547">Nucleotide-binding</keyword>
<dbReference type="AlphaFoldDB" id="A0A2N9F3K0"/>
<evidence type="ECO:0000259" key="9">
    <source>
        <dbReference type="Pfam" id="PF25019"/>
    </source>
</evidence>
<gene>
    <name evidence="10" type="ORF">FSB_LOCUS9590</name>
</gene>
<protein>
    <recommendedName>
        <fullName evidence="11">Rx N-terminal domain-containing protein</fullName>
    </recommendedName>
</protein>
<dbReference type="PRINTS" id="PR00364">
    <property type="entry name" value="DISEASERSIST"/>
</dbReference>
<evidence type="ECO:0000256" key="4">
    <source>
        <dbReference type="ARBA" id="ARBA00022821"/>
    </source>
</evidence>
<evidence type="ECO:0008006" key="11">
    <source>
        <dbReference type="Google" id="ProtNLM"/>
    </source>
</evidence>
<dbReference type="InterPro" id="IPR056789">
    <property type="entry name" value="LRR_R13L1-DRL21"/>
</dbReference>
<dbReference type="Gene3D" id="3.80.10.10">
    <property type="entry name" value="Ribonuclease Inhibitor"/>
    <property type="match status" value="3"/>
</dbReference>
<evidence type="ECO:0000256" key="1">
    <source>
        <dbReference type="ARBA" id="ARBA00022614"/>
    </source>
</evidence>
<dbReference type="InterPro" id="IPR003591">
    <property type="entry name" value="Leu-rich_rpt_typical-subtyp"/>
</dbReference>
<dbReference type="GO" id="GO:0005524">
    <property type="term" value="F:ATP binding"/>
    <property type="evidence" value="ECO:0007669"/>
    <property type="project" value="UniProtKB-KW"/>
</dbReference>
<feature type="domain" description="Disease resistance R13L4/SHOC-2-like LRR" evidence="8">
    <location>
        <begin position="723"/>
        <end position="815"/>
    </location>
</feature>
<dbReference type="InterPro" id="IPR002182">
    <property type="entry name" value="NB-ARC"/>
</dbReference>
<dbReference type="EMBL" id="OIVN01000533">
    <property type="protein sequence ID" value="SPC81708.1"/>
    <property type="molecule type" value="Genomic_DNA"/>
</dbReference>
<dbReference type="InterPro" id="IPR027417">
    <property type="entry name" value="P-loop_NTPase"/>
</dbReference>
<dbReference type="CDD" id="cd14798">
    <property type="entry name" value="RX-CC_like"/>
    <property type="match status" value="1"/>
</dbReference>
<feature type="domain" description="R13L1/DRL21-like LRR repeat region" evidence="9">
    <location>
        <begin position="385"/>
        <end position="509"/>
    </location>
</feature>
<dbReference type="GO" id="GO:0051707">
    <property type="term" value="P:response to other organism"/>
    <property type="evidence" value="ECO:0007669"/>
    <property type="project" value="UniProtKB-ARBA"/>
</dbReference>
<proteinExistence type="predicted"/>
<dbReference type="Pfam" id="PF00931">
    <property type="entry name" value="NB-ARC"/>
    <property type="match status" value="1"/>
</dbReference>
<dbReference type="PANTHER" id="PTHR36766:SF70">
    <property type="entry name" value="DISEASE RESISTANCE PROTEIN RGA4"/>
    <property type="match status" value="1"/>
</dbReference>
<evidence type="ECO:0000259" key="8">
    <source>
        <dbReference type="Pfam" id="PF23598"/>
    </source>
</evidence>
<evidence type="ECO:0000256" key="3">
    <source>
        <dbReference type="ARBA" id="ARBA00022741"/>
    </source>
</evidence>
<dbReference type="InterPro" id="IPR006553">
    <property type="entry name" value="Leu-rich_rpt_Cys-con_subtyp"/>
</dbReference>
<evidence type="ECO:0000256" key="5">
    <source>
        <dbReference type="ARBA" id="ARBA00022840"/>
    </source>
</evidence>
<dbReference type="SUPFAM" id="SSF52047">
    <property type="entry name" value="RNI-like"/>
    <property type="match status" value="2"/>
</dbReference>
<keyword evidence="4" id="KW-0611">Plant defense</keyword>
<dbReference type="InterPro" id="IPR038005">
    <property type="entry name" value="RX-like_CC"/>
</dbReference>
<dbReference type="FunFam" id="3.40.50.300:FF:001091">
    <property type="entry name" value="Probable disease resistance protein At1g61300"/>
    <property type="match status" value="1"/>
</dbReference>
<reference evidence="10" key="1">
    <citation type="submission" date="2018-02" db="EMBL/GenBank/DDBJ databases">
        <authorList>
            <person name="Cohen D.B."/>
            <person name="Kent A.D."/>
        </authorList>
    </citation>
    <scope>NUCLEOTIDE SEQUENCE</scope>
</reference>
<accession>A0A2N9F3K0</accession>
<dbReference type="SMART" id="SM00369">
    <property type="entry name" value="LRR_TYP"/>
    <property type="match status" value="6"/>
</dbReference>
<feature type="domain" description="NB-ARC" evidence="6">
    <location>
        <begin position="171"/>
        <end position="316"/>
    </location>
</feature>
<dbReference type="SMART" id="SM00367">
    <property type="entry name" value="LRR_CC"/>
    <property type="match status" value="6"/>
</dbReference>
<dbReference type="GO" id="GO:0006952">
    <property type="term" value="P:defense response"/>
    <property type="evidence" value="ECO:0007669"/>
    <property type="project" value="UniProtKB-KW"/>
</dbReference>